<evidence type="ECO:0000313" key="12">
    <source>
        <dbReference type="EMBL" id="PHJ18716.1"/>
    </source>
</evidence>
<feature type="transmembrane region" description="Helical" evidence="9">
    <location>
        <begin position="294"/>
        <end position="319"/>
    </location>
</feature>
<dbReference type="GO" id="GO:0005247">
    <property type="term" value="F:voltage-gated chloride channel activity"/>
    <property type="evidence" value="ECO:0007669"/>
    <property type="project" value="TreeGrafter"/>
</dbReference>
<keyword evidence="5 9" id="KW-0406">Ion transport</keyword>
<dbReference type="PANTHER" id="PTHR45711">
    <property type="entry name" value="CHLORIDE CHANNEL PROTEIN"/>
    <property type="match status" value="1"/>
</dbReference>
<dbReference type="PRINTS" id="PR00762">
    <property type="entry name" value="CLCHANNEL"/>
</dbReference>
<dbReference type="VEuPathDB" id="ToxoDB:CSUI_007459"/>
<feature type="compositionally biased region" description="Low complexity" evidence="10">
    <location>
        <begin position="921"/>
        <end position="938"/>
    </location>
</feature>
<gene>
    <name evidence="12" type="ORF">CSUI_007459</name>
</gene>
<feature type="transmembrane region" description="Helical" evidence="9">
    <location>
        <begin position="340"/>
        <end position="363"/>
    </location>
</feature>
<evidence type="ECO:0000256" key="1">
    <source>
        <dbReference type="ARBA" id="ARBA00004141"/>
    </source>
</evidence>
<keyword evidence="4 9" id="KW-1133">Transmembrane helix</keyword>
<feature type="compositionally biased region" description="Polar residues" evidence="10">
    <location>
        <begin position="1559"/>
        <end position="1572"/>
    </location>
</feature>
<feature type="compositionally biased region" description="Low complexity" evidence="10">
    <location>
        <begin position="1647"/>
        <end position="1659"/>
    </location>
</feature>
<feature type="transmembrane region" description="Helical" evidence="9">
    <location>
        <begin position="1299"/>
        <end position="1327"/>
    </location>
</feature>
<evidence type="ECO:0000256" key="9">
    <source>
        <dbReference type="RuleBase" id="RU361221"/>
    </source>
</evidence>
<feature type="transmembrane region" description="Helical" evidence="9">
    <location>
        <begin position="1870"/>
        <end position="1892"/>
    </location>
</feature>
<feature type="domain" description="CBS" evidence="11">
    <location>
        <begin position="2336"/>
        <end position="2397"/>
    </location>
</feature>
<feature type="compositionally biased region" description="Low complexity" evidence="10">
    <location>
        <begin position="686"/>
        <end position="705"/>
    </location>
</feature>
<dbReference type="RefSeq" id="XP_067920422.1">
    <property type="nucleotide sequence ID" value="XM_068067604.1"/>
</dbReference>
<sequence length="2875" mass="305545">MALLHEAESGENGEATVREHFSRTDSPSRGSARPQTRGEHRHDRKEQNPNGKPLSINRTRESLPSSASSTCQEQDHCKFQVGYPSFTNVDDHDKLSVSTPSEQKAPFWYSSSSAASDTSPIYRGLPVSAEPPPKHECKLPFSPPGDGQLDSSENDGVPFFFSRSSVFQKGNVDFHVSTSSFLPRFLSRKRKEISGAGVGRSSVYIHCGTQHSWEEACTMNSSQGVSSGRVPLPSRTERHPSSSFSLWEVSISSGFPGNALPPTQRQVYAHHNTTPGSSMSRLYTCFRGISLVCFLPILVILAFTVRMTVCLFTKLICFLRRLLLFYHPRGYRGGKFARAFEVLEVWILAALVGVLTAYSAFYIHHTSNFIGDLRFGICRTFYWLDRRHCCGSQFAVDYSANACMPGILSGTWETASSSRPTFPLPSSLSPSVPRGPSSLFSSSFSSSSVSSPVPPSNSIQLSSKSPPSTSSTVAAAPQISPGLETSALSDFVGKSEETNSSKVSSSAGQFLFSSSLSSSTDSSSASTPGSFSQPANVGNVSRELSSAFSTVHLSASSSLRASSASSSASSSDGGERAPPTSQVLIQRDAPSTSSSSLRSPSSLHGFAGTPLSSPSSASTPTVPPSFLPPFSQCLDSSCYPSSSAPAHPLNNSMPFLLSEPAWYSWAVFLFGPFQESAPVPAPRTGLPSSPLSPSSLPDTTSSSTTVAPSGGSRPLSSTARAGRDTSAFTGDPPLSLPVETSSSESLALSPSTSLVSTLAGGRVSSEQRVVETTAFISGQRTSPSGAASLRSSTQSHASNDSTGVFSSSAPGKEHSLNHRSTEASAPDAGTLPETSRPPAESRASSQSGLRVSPAVSSSSSSGASSTVFESGASGANQSTLPVSGTTRPPSASSVSATVTVDSSVSSQPPASTVVPEEEGSKSGSPSPSPGVDSTSSPSAEVSLVSPDFVAHTSDYPTASSSLPRAAPLDSTEPTKGRDATSVGGSSLPTLVNTPMLSSSTKSVSTTKDSDGSSLVTVPVQGKGVDSFVKNRESQDGGTGDERSAGVDGSVSQGTSPRPAGQLSSVTSDQRRPVEGPSGERRKTGLSVSLSEDREGSSEVGSESASVSQSSFIGPSRLPPSPSDSHSPLLPASRLPSLSPSLLDPSPSVSAPESSAPVSPSPASLASASSLSSPSSNLSSASALPSPVPSPPPSASPVSSPSSLEKTGEGTPVSKGEGEQSTDHMGHEEASEKLGASPSSSRAADLIKSSARLISAEMFLGGLDEGQFWGSVFFSDLLAGVRTAALTVQQAAVSAARVFVDFLFFFGVTVGSVVAAAWIVCTYAPIAAGSGIAEVKVLLCGFRSLSHVLSATVLIVKILGLSLAVGSGLVLGKEGPMVHVACCWAHLLLLFFSPPSPSSPSSSHPAAAALKPQGGDQEADLSDRKKVVDLMLERRTSISSSEQRDNGDSQFCSSGELPSSHEACFPFEDFSLSSCLPSRKLKVTPPSPSCDSFSFSSSPGPTRSSSANAESEATCAAATTFDNCPTISHTHTLDPPLPSSPPISSSPRVRSSSSVLPSSRTEPYSSRDPSTLANEEARRPPSPVDWTHPGDTSSTADHNQSSLLSPSASFCLPGEESSPSTLASSREMPKEFSCFPHATEPPESVGPSSSSSRFSSSFSSTQEKRRLLSPKHLPFFSSSPSSRIRTLPPLIQEGNSRSPFHHPHETSTPQNSATSPPPCASITSRCDGRVTLPRGSFFQLSPLSSPSSPPCTPHPASPFSCEPSRNREQHVVKPLLAAASAAGMSCAFGSPIGGVLFALEEMGASDLPASCLWLCCCSCVSASIVLQILNPESRTSSFTLFSSHNNGGTFLPFSWWKESVALFRTFDLIELLPFAFLGLVGGLIGPAFIWVALKAGKLRKKRMHGKKVDKQENERDTISSSRSIPFSQRTHERGRSPCGPVVRDHACGTDGGRSRRMTDKAQRDFLKEDDRSEEERFGGSGEEMTWKRRHEENEEAAVGVIGGDRRGGSAVMREGVEHQGEQQEEIEQRESMRSGEEEQGEESCGERRRKKGFIGSIQWCFRKYLLQGGPVVDCAVVAACTAIVNFILPMAGASSNDLLENLFSRCSSSGTSPTGAVDRFGMCKEVSPPFLENLQNTTDLNFSPSASDSHHPAVTENTSVIPSSSSSSSLSTPYRLDSGVLFELSLVLVVKFLLAVFTFGLAVPAGIFVPALIIGSLYGRLTGLLVLQLNENYHFMSLDPSPSNYALVGAVSFLCGITRMNLSLVVLMMEISVQASGASNSSAFGVPFLLALGIAKGVSSAICGYSLYDGLIVCKGYPYLFNTHEVSFSGLRAEDVMQKNVKVLIASERRTISDLLHMIRRYPYRGYPVVSDAHQSRLVVGYVSAHRLRLILEKLLDSNHPYLHAHTCVSFESLISLRGNSFSSSSSSSSAFHSSLGSSLPCDSSESSSSHPVRDTYTRGFSRVYTPGTILLVYRPREGGREISEPLLLEASLSNPSVSEAGIRDLPSCLSASSIQETPTEDDPVSIPGRHRSWRDLFLTLSLNKFRRRSSSASSTSVELRPLRTRLSSGLFRNALSVRSDAYARRECCFQARDVKNLKRKNFSRAKSHPRPTQLFDHLASQRNFLLEADRECSIQGNEKRESEDQTTEGSGVCGSNKENTRVGGSYASSPYIRGARKEETPVEDDEEAEIPKKPGSRREDLLGDTDEISRADRIRAKEETLLHVKEGDEEHRKKGGDRQVLTEEFEEGNDYLGKEVEHVVDMGLAQGDEDAHENCMEAFDIRVDISGVAIEQQPLQLPPETPLIDLYGVFKQVKCSVCLLTRYGRLCGLITKSSFVPYMKFKHFAPDASPPPKEKNYHHPASTSSSRQLSPRTLA</sequence>
<feature type="compositionally biased region" description="Basic and acidic residues" evidence="10">
    <location>
        <begin position="2013"/>
        <end position="2035"/>
    </location>
</feature>
<feature type="compositionally biased region" description="Low complexity" evidence="10">
    <location>
        <begin position="590"/>
        <end position="620"/>
    </location>
</feature>
<feature type="region of interest" description="Disordered" evidence="10">
    <location>
        <begin position="1741"/>
        <end position="1763"/>
    </location>
</feature>
<feature type="compositionally biased region" description="Basic and acidic residues" evidence="10">
    <location>
        <begin position="2689"/>
        <end position="2713"/>
    </location>
</feature>
<dbReference type="InterPro" id="IPR000644">
    <property type="entry name" value="CBS_dom"/>
</dbReference>
<feature type="region of interest" description="Disordered" evidence="10">
    <location>
        <begin position="2143"/>
        <end position="2167"/>
    </location>
</feature>
<feature type="compositionally biased region" description="Polar residues" evidence="10">
    <location>
        <begin position="1917"/>
        <end position="1927"/>
    </location>
</feature>
<dbReference type="Pfam" id="PF00654">
    <property type="entry name" value="Voltage_CLC"/>
    <property type="match status" value="3"/>
</dbReference>
<feature type="compositionally biased region" description="Low complexity" evidence="10">
    <location>
        <begin position="739"/>
        <end position="754"/>
    </location>
</feature>
<feature type="compositionally biased region" description="Polar residues" evidence="10">
    <location>
        <begin position="2861"/>
        <end position="2875"/>
    </location>
</feature>
<feature type="compositionally biased region" description="Basic and acidic residues" evidence="10">
    <location>
        <begin position="1028"/>
        <end position="1044"/>
    </location>
</feature>
<feature type="region of interest" description="Disordered" evidence="10">
    <location>
        <begin position="1433"/>
        <end position="1453"/>
    </location>
</feature>
<comment type="subcellular location">
    <subcellularLocation>
        <location evidence="1 9">Membrane</location>
        <topology evidence="1 9">Multi-pass membrane protein</topology>
    </subcellularLocation>
</comment>
<feature type="region of interest" description="Disordered" evidence="10">
    <location>
        <begin position="455"/>
        <end position="479"/>
    </location>
</feature>
<proteinExistence type="inferred from homology"/>
<keyword evidence="2 9" id="KW-0813">Transport</keyword>
<feature type="region of interest" description="Disordered" evidence="10">
    <location>
        <begin position="2635"/>
        <end position="2713"/>
    </location>
</feature>
<feature type="region of interest" description="Disordered" evidence="10">
    <location>
        <begin position="774"/>
        <end position="1240"/>
    </location>
</feature>
<feature type="compositionally biased region" description="Basic and acidic residues" evidence="10">
    <location>
        <begin position="1215"/>
        <end position="1231"/>
    </location>
</feature>
<dbReference type="EMBL" id="MIGC01003937">
    <property type="protein sequence ID" value="PHJ18716.1"/>
    <property type="molecule type" value="Genomic_DNA"/>
</dbReference>
<evidence type="ECO:0000256" key="10">
    <source>
        <dbReference type="SAM" id="MobiDB-lite"/>
    </source>
</evidence>
<feature type="compositionally biased region" description="Basic and acidic residues" evidence="10">
    <location>
        <begin position="811"/>
        <end position="821"/>
    </location>
</feature>
<feature type="compositionally biased region" description="Basic and acidic residues" evidence="10">
    <location>
        <begin position="1433"/>
        <end position="1446"/>
    </location>
</feature>
<feature type="transmembrane region" description="Helical" evidence="9">
    <location>
        <begin position="1347"/>
        <end position="1370"/>
    </location>
</feature>
<name>A0A2C6KQX8_9APIC</name>
<feature type="compositionally biased region" description="Basic and acidic residues" evidence="10">
    <location>
        <begin position="36"/>
        <end position="47"/>
    </location>
</feature>
<evidence type="ECO:0000256" key="5">
    <source>
        <dbReference type="ARBA" id="ARBA00023065"/>
    </source>
</evidence>
<dbReference type="SUPFAM" id="SSF54631">
    <property type="entry name" value="CBS-domain pair"/>
    <property type="match status" value="1"/>
</dbReference>
<feature type="region of interest" description="Disordered" evidence="10">
    <location>
        <begin position="562"/>
        <end position="623"/>
    </location>
</feature>
<feature type="region of interest" description="Disordered" evidence="10">
    <location>
        <begin position="1"/>
        <end position="74"/>
    </location>
</feature>
<feature type="compositionally biased region" description="Polar residues" evidence="10">
    <location>
        <begin position="873"/>
        <end position="884"/>
    </location>
</feature>
<evidence type="ECO:0000256" key="8">
    <source>
        <dbReference type="PROSITE-ProRule" id="PRU00703"/>
    </source>
</evidence>
<feature type="region of interest" description="Disordered" evidence="10">
    <location>
        <begin position="1483"/>
        <end position="1510"/>
    </location>
</feature>
<keyword evidence="13" id="KW-1185">Reference proteome</keyword>
<feature type="region of interest" description="Disordered" evidence="10">
    <location>
        <begin position="1525"/>
        <end position="1719"/>
    </location>
</feature>
<dbReference type="GO" id="GO:0005886">
    <property type="term" value="C:plasma membrane"/>
    <property type="evidence" value="ECO:0007669"/>
    <property type="project" value="TreeGrafter"/>
</dbReference>
<evidence type="ECO:0000256" key="6">
    <source>
        <dbReference type="ARBA" id="ARBA00023136"/>
    </source>
</evidence>
<evidence type="ECO:0000256" key="4">
    <source>
        <dbReference type="ARBA" id="ARBA00022989"/>
    </source>
</evidence>
<evidence type="ECO:0000313" key="13">
    <source>
        <dbReference type="Proteomes" id="UP000221165"/>
    </source>
</evidence>
<dbReference type="GO" id="GO:0005794">
    <property type="term" value="C:Golgi apparatus"/>
    <property type="evidence" value="ECO:0007669"/>
    <property type="project" value="TreeGrafter"/>
</dbReference>
<feature type="region of interest" description="Disordered" evidence="10">
    <location>
        <begin position="2847"/>
        <end position="2875"/>
    </location>
</feature>
<feature type="compositionally biased region" description="Low complexity" evidence="10">
    <location>
        <begin position="1488"/>
        <end position="1510"/>
    </location>
</feature>
<feature type="compositionally biased region" description="Basic and acidic residues" evidence="10">
    <location>
        <begin position="1905"/>
        <end position="1916"/>
    </location>
</feature>
<dbReference type="OrthoDB" id="44789at2759"/>
<reference evidence="12 13" key="1">
    <citation type="journal article" date="2017" name="Int. J. Parasitol.">
        <title>The genome of the protozoan parasite Cystoisospora suis and a reverse vaccinology approach to identify vaccine candidates.</title>
        <authorList>
            <person name="Palmieri N."/>
            <person name="Shrestha A."/>
            <person name="Ruttkowski B."/>
            <person name="Beck T."/>
            <person name="Vogl C."/>
            <person name="Tomley F."/>
            <person name="Blake D.P."/>
            <person name="Joachim A."/>
        </authorList>
    </citation>
    <scope>NUCLEOTIDE SEQUENCE [LARGE SCALE GENOMIC DNA]</scope>
    <source>
        <strain evidence="12 13">Wien I</strain>
    </source>
</reference>
<dbReference type="InterPro" id="IPR046342">
    <property type="entry name" value="CBS_dom_sf"/>
</dbReference>
<feature type="compositionally biased region" description="Low complexity" evidence="10">
    <location>
        <begin position="1097"/>
        <end position="1110"/>
    </location>
</feature>
<comment type="caution">
    <text evidence="12">The sequence shown here is derived from an EMBL/GenBank/DDBJ whole genome shotgun (WGS) entry which is preliminary data.</text>
</comment>
<feature type="compositionally biased region" description="Low complexity" evidence="10">
    <location>
        <begin position="562"/>
        <end position="571"/>
    </location>
</feature>
<keyword evidence="7 9" id="KW-0868">Chloride</keyword>
<feature type="compositionally biased region" description="Low complexity" evidence="10">
    <location>
        <begin position="455"/>
        <end position="471"/>
    </location>
</feature>
<organism evidence="12 13">
    <name type="scientific">Cystoisospora suis</name>
    <dbReference type="NCBI Taxonomy" id="483139"/>
    <lineage>
        <taxon>Eukaryota</taxon>
        <taxon>Sar</taxon>
        <taxon>Alveolata</taxon>
        <taxon>Apicomplexa</taxon>
        <taxon>Conoidasida</taxon>
        <taxon>Coccidia</taxon>
        <taxon>Eucoccidiorida</taxon>
        <taxon>Eimeriorina</taxon>
        <taxon>Sarcocystidae</taxon>
        <taxon>Cystoisospora</taxon>
    </lineage>
</organism>
<feature type="compositionally biased region" description="Low complexity" evidence="10">
    <location>
        <begin position="997"/>
        <end position="1006"/>
    </location>
</feature>
<dbReference type="Pfam" id="PF00571">
    <property type="entry name" value="CBS"/>
    <property type="match status" value="1"/>
</dbReference>
<dbReference type="PROSITE" id="PS51371">
    <property type="entry name" value="CBS"/>
    <property type="match status" value="1"/>
</dbReference>
<evidence type="ECO:0000256" key="3">
    <source>
        <dbReference type="ARBA" id="ARBA00022692"/>
    </source>
</evidence>
<feature type="compositionally biased region" description="Polar residues" evidence="10">
    <location>
        <begin position="62"/>
        <end position="72"/>
    </location>
</feature>
<evidence type="ECO:0000256" key="7">
    <source>
        <dbReference type="ARBA" id="ARBA00023214"/>
    </source>
</evidence>
<dbReference type="GO" id="GO:0005769">
    <property type="term" value="C:early endosome"/>
    <property type="evidence" value="ECO:0007669"/>
    <property type="project" value="TreeGrafter"/>
</dbReference>
<feature type="compositionally biased region" description="Polar residues" evidence="10">
    <location>
        <begin position="1589"/>
        <end position="1607"/>
    </location>
</feature>
<feature type="region of interest" description="Disordered" evidence="10">
    <location>
        <begin position="1401"/>
        <end position="1421"/>
    </location>
</feature>
<feature type="compositionally biased region" description="Low complexity" evidence="10">
    <location>
        <begin position="1669"/>
        <end position="1689"/>
    </location>
</feature>
<feature type="compositionally biased region" description="Polar residues" evidence="10">
    <location>
        <begin position="982"/>
        <end position="996"/>
    </location>
</feature>
<feature type="transmembrane region" description="Helical" evidence="9">
    <location>
        <begin position="2287"/>
        <end position="2307"/>
    </location>
</feature>
<keyword evidence="3 9" id="KW-0812">Transmembrane</keyword>
<dbReference type="SUPFAM" id="SSF81340">
    <property type="entry name" value="Clc chloride channel"/>
    <property type="match status" value="3"/>
</dbReference>
<feature type="compositionally biased region" description="Low complexity" evidence="10">
    <location>
        <begin position="1122"/>
        <end position="1184"/>
    </location>
</feature>
<comment type="similarity">
    <text evidence="9">Belongs to the chloride channel (TC 2.A.49) family.</text>
</comment>
<feature type="compositionally biased region" description="Pro residues" evidence="10">
    <location>
        <begin position="1185"/>
        <end position="1194"/>
    </location>
</feature>
<feature type="compositionally biased region" description="Low complexity" evidence="10">
    <location>
        <begin position="1541"/>
        <end position="1558"/>
    </location>
</feature>
<dbReference type="Gene3D" id="1.10.3080.10">
    <property type="entry name" value="Clc chloride channel"/>
    <property type="match status" value="3"/>
</dbReference>
<feature type="compositionally biased region" description="Polar residues" evidence="10">
    <location>
        <begin position="774"/>
        <end position="809"/>
    </location>
</feature>
<feature type="region of interest" description="Disordered" evidence="10">
    <location>
        <begin position="679"/>
        <end position="754"/>
    </location>
</feature>
<dbReference type="PANTHER" id="PTHR45711:SF6">
    <property type="entry name" value="CHLORIDE CHANNEL PROTEIN"/>
    <property type="match status" value="1"/>
</dbReference>
<keyword evidence="6 9" id="KW-0472">Membrane</keyword>
<dbReference type="InterPro" id="IPR014743">
    <property type="entry name" value="Cl-channel_core"/>
</dbReference>
<dbReference type="GeneID" id="94430815"/>
<feature type="compositionally biased region" description="Low complexity" evidence="10">
    <location>
        <begin position="847"/>
        <end position="871"/>
    </location>
</feature>
<evidence type="ECO:0000259" key="11">
    <source>
        <dbReference type="PROSITE" id="PS51371"/>
    </source>
</evidence>
<feature type="compositionally biased region" description="Low complexity" evidence="10">
    <location>
        <begin position="885"/>
        <end position="909"/>
    </location>
</feature>
<evidence type="ECO:0000256" key="2">
    <source>
        <dbReference type="ARBA" id="ARBA00022448"/>
    </source>
</evidence>
<feature type="region of interest" description="Disordered" evidence="10">
    <location>
        <begin position="1902"/>
        <end position="2046"/>
    </location>
</feature>
<keyword evidence="8" id="KW-0129">CBS domain</keyword>
<feature type="compositionally biased region" description="Basic and acidic residues" evidence="10">
    <location>
        <begin position="1941"/>
        <end position="1976"/>
    </location>
</feature>
<dbReference type="Proteomes" id="UP000221165">
    <property type="component" value="Unassembled WGS sequence"/>
</dbReference>
<dbReference type="InterPro" id="IPR001807">
    <property type="entry name" value="ClC"/>
</dbReference>
<accession>A0A2C6KQX8</accession>
<feature type="transmembrane region" description="Helical" evidence="9">
    <location>
        <begin position="2244"/>
        <end position="2266"/>
    </location>
</feature>
<feature type="compositionally biased region" description="Polar residues" evidence="10">
    <location>
        <begin position="1049"/>
        <end position="1067"/>
    </location>
</feature>
<feature type="compositionally biased region" description="Basic and acidic residues" evidence="10">
    <location>
        <begin position="1068"/>
        <end position="1082"/>
    </location>
</feature>
<comment type="caution">
    <text evidence="9">Lacks conserved residue(s) required for the propagation of feature annotation.</text>
</comment>
<feature type="compositionally biased region" description="Pro residues" evidence="10">
    <location>
        <begin position="1746"/>
        <end position="1755"/>
    </location>
</feature>
<protein>
    <recommendedName>
        <fullName evidence="9">Chloride channel protein</fullName>
    </recommendedName>
</protein>